<organism evidence="1">
    <name type="scientific">Arundo donax</name>
    <name type="common">Giant reed</name>
    <name type="synonym">Donax arundinaceus</name>
    <dbReference type="NCBI Taxonomy" id="35708"/>
    <lineage>
        <taxon>Eukaryota</taxon>
        <taxon>Viridiplantae</taxon>
        <taxon>Streptophyta</taxon>
        <taxon>Embryophyta</taxon>
        <taxon>Tracheophyta</taxon>
        <taxon>Spermatophyta</taxon>
        <taxon>Magnoliopsida</taxon>
        <taxon>Liliopsida</taxon>
        <taxon>Poales</taxon>
        <taxon>Poaceae</taxon>
        <taxon>PACMAD clade</taxon>
        <taxon>Arundinoideae</taxon>
        <taxon>Arundineae</taxon>
        <taxon>Arundo</taxon>
    </lineage>
</organism>
<accession>A0A0A9DEN8</accession>
<dbReference type="EMBL" id="GBRH01212777">
    <property type="protein sequence ID" value="JAD85118.1"/>
    <property type="molecule type" value="Transcribed_RNA"/>
</dbReference>
<name>A0A0A9DEN8_ARUDO</name>
<proteinExistence type="predicted"/>
<protein>
    <submittedName>
        <fullName evidence="1">Uncharacterized protein</fullName>
    </submittedName>
</protein>
<reference evidence="1" key="1">
    <citation type="submission" date="2014-09" db="EMBL/GenBank/DDBJ databases">
        <authorList>
            <person name="Magalhaes I.L.F."/>
            <person name="Oliveira U."/>
            <person name="Santos F.R."/>
            <person name="Vidigal T.H.D.A."/>
            <person name="Brescovit A.D."/>
            <person name="Santos A.J."/>
        </authorList>
    </citation>
    <scope>NUCLEOTIDE SEQUENCE</scope>
    <source>
        <tissue evidence="1">Shoot tissue taken approximately 20 cm above the soil surface</tissue>
    </source>
</reference>
<dbReference type="AlphaFoldDB" id="A0A0A9DEN8"/>
<reference evidence="1" key="2">
    <citation type="journal article" date="2015" name="Data Brief">
        <title>Shoot transcriptome of the giant reed, Arundo donax.</title>
        <authorList>
            <person name="Barrero R.A."/>
            <person name="Guerrero F.D."/>
            <person name="Moolhuijzen P."/>
            <person name="Goolsby J.A."/>
            <person name="Tidwell J."/>
            <person name="Bellgard S.E."/>
            <person name="Bellgard M.I."/>
        </authorList>
    </citation>
    <scope>NUCLEOTIDE SEQUENCE</scope>
    <source>
        <tissue evidence="1">Shoot tissue taken approximately 20 cm above the soil surface</tissue>
    </source>
</reference>
<sequence length="130" mass="15144">MVHKLEKSPLLTGRSQFSSLLRELGVEQSWHIYYWQIIALGVDDDRISLNLRPDIPFRNLTSVTDGICKNLHALILAEELHFNFVKDLRHPSFRLGLVWMLGRKHHMELNHEGKFSRANDFPVKPIMDGE</sequence>
<evidence type="ECO:0000313" key="1">
    <source>
        <dbReference type="EMBL" id="JAD85118.1"/>
    </source>
</evidence>